<dbReference type="RefSeq" id="WP_006091785.1">
    <property type="nucleotide sequence ID" value="NZ_AOHW01000042.1"/>
</dbReference>
<name>L9VQR8_9EURY</name>
<dbReference type="Gene3D" id="3.30.530.20">
    <property type="match status" value="1"/>
</dbReference>
<organism evidence="1 2">
    <name type="scientific">Natronorubrum tibetense GA33</name>
    <dbReference type="NCBI Taxonomy" id="1114856"/>
    <lineage>
        <taxon>Archaea</taxon>
        <taxon>Methanobacteriati</taxon>
        <taxon>Methanobacteriota</taxon>
        <taxon>Stenosarchaea group</taxon>
        <taxon>Halobacteria</taxon>
        <taxon>Halobacteriales</taxon>
        <taxon>Natrialbaceae</taxon>
        <taxon>Natronorubrum</taxon>
    </lineage>
</organism>
<reference evidence="1 2" key="1">
    <citation type="journal article" date="2014" name="PLoS Genet.">
        <title>Phylogenetically driven sequencing of extremely halophilic archaea reveals strategies for static and dynamic osmo-response.</title>
        <authorList>
            <person name="Becker E.A."/>
            <person name="Seitzer P.M."/>
            <person name="Tritt A."/>
            <person name="Larsen D."/>
            <person name="Krusor M."/>
            <person name="Yao A.I."/>
            <person name="Wu D."/>
            <person name="Madern D."/>
            <person name="Eisen J.A."/>
            <person name="Darling A.E."/>
            <person name="Facciotti M.T."/>
        </authorList>
    </citation>
    <scope>NUCLEOTIDE SEQUENCE [LARGE SCALE GENOMIC DNA]</scope>
    <source>
        <strain evidence="1 2">GA33</strain>
    </source>
</reference>
<dbReference type="OrthoDB" id="66844at2157"/>
<dbReference type="Proteomes" id="UP000011599">
    <property type="component" value="Unassembled WGS sequence"/>
</dbReference>
<protein>
    <submittedName>
        <fullName evidence="1">Polyketide cyclase/dehydrase</fullName>
    </submittedName>
</protein>
<proteinExistence type="predicted"/>
<accession>L9VQR8</accession>
<sequence>MTSLRTAHTPDGRRLEASHVLEAPAADAWELLVDTTRWPEWSPLVNGVESTDRRLRPGTTGRVRISGVWVPFRITDCSDRRWSWRISGVPIAAHRVDDLGENRCRIVFELLPHAVGSVPVCLRTLERLEAVLVE</sequence>
<dbReference type="SUPFAM" id="SSF55961">
    <property type="entry name" value="Bet v1-like"/>
    <property type="match status" value="1"/>
</dbReference>
<dbReference type="eggNOG" id="arCOG06222">
    <property type="taxonomic scope" value="Archaea"/>
</dbReference>
<dbReference type="EMBL" id="AOHW01000042">
    <property type="protein sequence ID" value="ELY38583.1"/>
    <property type="molecule type" value="Genomic_DNA"/>
</dbReference>
<dbReference type="STRING" id="1114856.GCA_000383975_00320"/>
<dbReference type="AlphaFoldDB" id="L9VQR8"/>
<dbReference type="InterPro" id="IPR019587">
    <property type="entry name" value="Polyketide_cyclase/dehydratase"/>
</dbReference>
<dbReference type="Pfam" id="PF10604">
    <property type="entry name" value="Polyketide_cyc2"/>
    <property type="match status" value="1"/>
</dbReference>
<evidence type="ECO:0000313" key="2">
    <source>
        <dbReference type="Proteomes" id="UP000011599"/>
    </source>
</evidence>
<keyword evidence="2" id="KW-1185">Reference proteome</keyword>
<dbReference type="PATRIC" id="fig|1114856.3.peg.3780"/>
<gene>
    <name evidence="1" type="ORF">C496_18212</name>
</gene>
<comment type="caution">
    <text evidence="1">The sequence shown here is derived from an EMBL/GenBank/DDBJ whole genome shotgun (WGS) entry which is preliminary data.</text>
</comment>
<evidence type="ECO:0000313" key="1">
    <source>
        <dbReference type="EMBL" id="ELY38583.1"/>
    </source>
</evidence>
<dbReference type="InterPro" id="IPR023393">
    <property type="entry name" value="START-like_dom_sf"/>
</dbReference>